<keyword evidence="1" id="KW-0732">Signal</keyword>
<dbReference type="Proteomes" id="UP000547510">
    <property type="component" value="Unassembled WGS sequence"/>
</dbReference>
<sequence length="166" mass="17564">MSGAKTRRPAALLLVVAAALTALVAGATQAGAAPATSETTTFTLHLPSTDGKSAAAAIVCHGRSDLLVIRRSGNDYAQGTGRTDCPVTLHNVTAQTTLYQWSAPLSRWEPVSIGNYDSRPGRKAESRTSGYRCTSTPRYYVASTFHYVRLGNQHATAVSTSRYAGC</sequence>
<evidence type="ECO:0000313" key="2">
    <source>
        <dbReference type="EMBL" id="MBB5960628.1"/>
    </source>
</evidence>
<name>A0A841CWX6_9PSEU</name>
<gene>
    <name evidence="2" type="ORF">FHS29_007256</name>
</gene>
<feature type="signal peptide" evidence="1">
    <location>
        <begin position="1"/>
        <end position="32"/>
    </location>
</feature>
<dbReference type="EMBL" id="JACHJN010000019">
    <property type="protein sequence ID" value="MBB5960628.1"/>
    <property type="molecule type" value="Genomic_DNA"/>
</dbReference>
<evidence type="ECO:0000256" key="1">
    <source>
        <dbReference type="SAM" id="SignalP"/>
    </source>
</evidence>
<evidence type="ECO:0008006" key="4">
    <source>
        <dbReference type="Google" id="ProtNLM"/>
    </source>
</evidence>
<comment type="caution">
    <text evidence="2">The sequence shown here is derived from an EMBL/GenBank/DDBJ whole genome shotgun (WGS) entry which is preliminary data.</text>
</comment>
<reference evidence="2 3" key="1">
    <citation type="submission" date="2020-08" db="EMBL/GenBank/DDBJ databases">
        <title>Genomic Encyclopedia of Type Strains, Phase III (KMG-III): the genomes of soil and plant-associated and newly described type strains.</title>
        <authorList>
            <person name="Whitman W."/>
        </authorList>
    </citation>
    <scope>NUCLEOTIDE SEQUENCE [LARGE SCALE GENOMIC DNA]</scope>
    <source>
        <strain evidence="2 3">CECT 8640</strain>
    </source>
</reference>
<keyword evidence="3" id="KW-1185">Reference proteome</keyword>
<proteinExistence type="predicted"/>
<feature type="chain" id="PRO_5032394958" description="Ig-like domain-containing protein" evidence="1">
    <location>
        <begin position="33"/>
        <end position="166"/>
    </location>
</feature>
<dbReference type="AlphaFoldDB" id="A0A841CWX6"/>
<evidence type="ECO:0000313" key="3">
    <source>
        <dbReference type="Proteomes" id="UP000547510"/>
    </source>
</evidence>
<organism evidence="2 3">
    <name type="scientific">Saccharothrix tamanrassetensis</name>
    <dbReference type="NCBI Taxonomy" id="1051531"/>
    <lineage>
        <taxon>Bacteria</taxon>
        <taxon>Bacillati</taxon>
        <taxon>Actinomycetota</taxon>
        <taxon>Actinomycetes</taxon>
        <taxon>Pseudonocardiales</taxon>
        <taxon>Pseudonocardiaceae</taxon>
        <taxon>Saccharothrix</taxon>
    </lineage>
</organism>
<dbReference type="RefSeq" id="WP_184698993.1">
    <property type="nucleotide sequence ID" value="NZ_JACHJN010000019.1"/>
</dbReference>
<protein>
    <recommendedName>
        <fullName evidence="4">Ig-like domain-containing protein</fullName>
    </recommendedName>
</protein>
<accession>A0A841CWX6</accession>